<keyword evidence="6" id="KW-1185">Reference proteome</keyword>
<dbReference type="PANTHER" id="PTHR47481">
    <property type="match status" value="1"/>
</dbReference>
<gene>
    <name evidence="5" type="ORF">LUZ61_010075</name>
</gene>
<dbReference type="Pfam" id="PF22936">
    <property type="entry name" value="Pol_BBD"/>
    <property type="match status" value="1"/>
</dbReference>
<reference evidence="5 6" key="1">
    <citation type="journal article" date="2022" name="Cell">
        <title>Repeat-based holocentromeres influence genome architecture and karyotype evolution.</title>
        <authorList>
            <person name="Hofstatter P.G."/>
            <person name="Thangavel G."/>
            <person name="Lux T."/>
            <person name="Neumann P."/>
            <person name="Vondrak T."/>
            <person name="Novak P."/>
            <person name="Zhang M."/>
            <person name="Costa L."/>
            <person name="Castellani M."/>
            <person name="Scott A."/>
            <person name="Toegelov H."/>
            <person name="Fuchs J."/>
            <person name="Mata-Sucre Y."/>
            <person name="Dias Y."/>
            <person name="Vanzela A.L.L."/>
            <person name="Huettel B."/>
            <person name="Almeida C.C.S."/>
            <person name="Simkova H."/>
            <person name="Souza G."/>
            <person name="Pedrosa-Harand A."/>
            <person name="Macas J."/>
            <person name="Mayer K.F.X."/>
            <person name="Houben A."/>
            <person name="Marques A."/>
        </authorList>
    </citation>
    <scope>NUCLEOTIDE SEQUENCE [LARGE SCALE GENOMIC DNA]</scope>
    <source>
        <strain evidence="5">RhyTen1mFocal</strain>
    </source>
</reference>
<feature type="compositionally biased region" description="Low complexity" evidence="2">
    <location>
        <begin position="270"/>
        <end position="286"/>
    </location>
</feature>
<dbReference type="SUPFAM" id="SSF56672">
    <property type="entry name" value="DNA/RNA polymerases"/>
    <property type="match status" value="1"/>
</dbReference>
<evidence type="ECO:0000259" key="4">
    <source>
        <dbReference type="Pfam" id="PF22936"/>
    </source>
</evidence>
<dbReference type="Pfam" id="PF14223">
    <property type="entry name" value="Retrotran_gag_2"/>
    <property type="match status" value="1"/>
</dbReference>
<evidence type="ECO:0000259" key="3">
    <source>
        <dbReference type="Pfam" id="PF07727"/>
    </source>
</evidence>
<feature type="compositionally biased region" description="Low complexity" evidence="2">
    <location>
        <begin position="205"/>
        <end position="221"/>
    </location>
</feature>
<organism evidence="5 6">
    <name type="scientific">Rhynchospora tenuis</name>
    <dbReference type="NCBI Taxonomy" id="198213"/>
    <lineage>
        <taxon>Eukaryota</taxon>
        <taxon>Viridiplantae</taxon>
        <taxon>Streptophyta</taxon>
        <taxon>Embryophyta</taxon>
        <taxon>Tracheophyta</taxon>
        <taxon>Spermatophyta</taxon>
        <taxon>Magnoliopsida</taxon>
        <taxon>Liliopsida</taxon>
        <taxon>Poales</taxon>
        <taxon>Cyperaceae</taxon>
        <taxon>Cyperoideae</taxon>
        <taxon>Rhynchosporeae</taxon>
        <taxon>Rhynchospora</taxon>
    </lineage>
</organism>
<dbReference type="InterPro" id="IPR043502">
    <property type="entry name" value="DNA/RNA_pol_sf"/>
</dbReference>
<feature type="region of interest" description="Disordered" evidence="2">
    <location>
        <begin position="186"/>
        <end position="287"/>
    </location>
</feature>
<dbReference type="EMBL" id="JAMRDG010000001">
    <property type="protein sequence ID" value="KAJ3706370.1"/>
    <property type="molecule type" value="Genomic_DNA"/>
</dbReference>
<accession>A0AAD5ZYJ9</accession>
<feature type="compositionally biased region" description="Pro residues" evidence="2">
    <location>
        <begin position="226"/>
        <end position="249"/>
    </location>
</feature>
<keyword evidence="1" id="KW-0064">Aspartyl protease</keyword>
<feature type="domain" description="Reverse transcriptase Ty1/copia-type" evidence="3">
    <location>
        <begin position="683"/>
        <end position="926"/>
    </location>
</feature>
<dbReference type="GO" id="GO:0004190">
    <property type="term" value="F:aspartic-type endopeptidase activity"/>
    <property type="evidence" value="ECO:0007669"/>
    <property type="project" value="UniProtKB-KW"/>
</dbReference>
<dbReference type="Proteomes" id="UP001210211">
    <property type="component" value="Unassembled WGS sequence"/>
</dbReference>
<evidence type="ECO:0000256" key="2">
    <source>
        <dbReference type="SAM" id="MobiDB-lite"/>
    </source>
</evidence>
<evidence type="ECO:0000313" key="6">
    <source>
        <dbReference type="Proteomes" id="UP001210211"/>
    </source>
</evidence>
<feature type="domain" description="Retrovirus-related Pol polyprotein from transposon TNT 1-94-like beta-barrel" evidence="4">
    <location>
        <begin position="344"/>
        <end position="420"/>
    </location>
</feature>
<feature type="region of interest" description="Disordered" evidence="2">
    <location>
        <begin position="1"/>
        <end position="21"/>
    </location>
</feature>
<dbReference type="InterPro" id="IPR013103">
    <property type="entry name" value="RVT_2"/>
</dbReference>
<dbReference type="Pfam" id="PF07727">
    <property type="entry name" value="RVT_2"/>
    <property type="match status" value="1"/>
</dbReference>
<proteinExistence type="predicted"/>
<name>A0AAD5ZYJ9_9POAL</name>
<evidence type="ECO:0000256" key="1">
    <source>
        <dbReference type="ARBA" id="ARBA00022750"/>
    </source>
</evidence>
<dbReference type="AlphaFoldDB" id="A0AAD5ZYJ9"/>
<protein>
    <recommendedName>
        <fullName evidence="7">Reverse transcriptase Ty1/copia-type domain-containing protein</fullName>
    </recommendedName>
</protein>
<keyword evidence="1" id="KW-0378">Hydrolase</keyword>
<keyword evidence="1" id="KW-0645">Protease</keyword>
<dbReference type="PANTHER" id="PTHR47481:SF31">
    <property type="entry name" value="OS01G0873500 PROTEIN"/>
    <property type="match status" value="1"/>
</dbReference>
<dbReference type="InterPro" id="IPR054722">
    <property type="entry name" value="PolX-like_BBD"/>
</dbReference>
<feature type="compositionally biased region" description="Low complexity" evidence="2">
    <location>
        <begin position="591"/>
        <end position="614"/>
    </location>
</feature>
<feature type="region of interest" description="Disordered" evidence="2">
    <location>
        <begin position="586"/>
        <end position="637"/>
    </location>
</feature>
<evidence type="ECO:0008006" key="7">
    <source>
        <dbReference type="Google" id="ProtNLM"/>
    </source>
</evidence>
<comment type="caution">
    <text evidence="5">The sequence shown here is derived from an EMBL/GenBank/DDBJ whole genome shotgun (WGS) entry which is preliminary data.</text>
</comment>
<sequence length="1067" mass="116524">MSDHPSSVDLAHIPPTPTILSSTGVSTPNPDYIHWHQQDQILLGWLRSSLSESLLGQTSFATTSSALWDYLQKSFSAVSRARLSALLRQLRTTSKGGLSCSDYIQQMRTFADELSFIGAPVSDDDLMRYILEGLGSEFNPIVVTANARSEPFSFTDLMSLILSHESLLQTQLSTLTASATNNPVGFYSNPRSATNNPVAPPSYTPQPNFRPNFRPRAPRPQSLVFNPPPNSYMPSPNSGPPLLPNPPRPVHQQWAPLTPNRPTYLPPQSYQYPATQNQPTPAPANTSKPVSYCQICTLRGHTADECWHRYDSRYGLSSSTSRSINPPYQAHVALPASSPASSTWVIDSGATHHVTGDINNLSNFIPYTSVEALHIGDGSAMPIANTGSSSLSFSNFSLELCDILYVPSFTTNLLSLSKLLLDNNILIEFSSSCAIFKDPLTKTVLLQAPIHKGLYTIPLPFSPQAFIGNKASADVWHMRLGHPSSSTTLHVLNFNNLRCSSKSISFCTFPFQAAAHTSSHGDHFDGNALPLASLFRPHSISQTELVTVGSSNLNSNCAAPPDAAQLAAVHSGAARSSTVAPIRIFNESPAHDSPSSDHSAPSSSSLPLSTSQPLTQPPPSSTTASHPMVTRSKDNTRKPRVFTDHVAYLSTSPDSEPLNFTQANSSSQWRQAMVQEINALSQNQKWILVPPPIGHNIVGCKWVYRIKRNSDGSIARYKAWLVAKGFTQEEGVDYFETFSPVVRPTTIRLVLSIAVQHNWPLKQLDVQNVFLHGELHETVYMAQPPGFTDLTAPSHVCLLKKALYGLKQSPRAWFNTLSSALIAFGFKGSQYDPSLFVYSSNGKLAFLLIYVDDLMLTGNDSSLLSTLLHFLQTKFAIKDLGSLHFFLGIEVTSSPHGLILTQTKYILDLLHKTKMLDSNPCGSPMISHPPLNQTDGDPMDNPSFYRAIVGSLQYATITRPDIAFAVNKCSQFMHSPTTVHWAAVKRILRYLNGSPSYGIHFTASLPFLLHAYSDSDWAGCPVTGVQPLAFAFIMVQISSPGAPRNSTLSHAQALKLSIVALLQLAPN</sequence>
<evidence type="ECO:0000313" key="5">
    <source>
        <dbReference type="EMBL" id="KAJ3706370.1"/>
    </source>
</evidence>